<dbReference type="PANTHER" id="PTHR33116:SF80">
    <property type="entry name" value="REVERSE TRANSCRIPTASE ZINC-BINDING DOMAIN-CONTAINING PROTEIN"/>
    <property type="match status" value="1"/>
</dbReference>
<dbReference type="OrthoDB" id="1938246at2759"/>
<dbReference type="Proteomes" id="UP000585474">
    <property type="component" value="Unassembled WGS sequence"/>
</dbReference>
<evidence type="ECO:0000313" key="2">
    <source>
        <dbReference type="Proteomes" id="UP000585474"/>
    </source>
</evidence>
<reference evidence="1 2" key="1">
    <citation type="submission" date="2019-07" db="EMBL/GenBank/DDBJ databases">
        <title>De Novo Assembly of kiwifruit Actinidia rufa.</title>
        <authorList>
            <person name="Sugita-Konishi S."/>
            <person name="Sato K."/>
            <person name="Mori E."/>
            <person name="Abe Y."/>
            <person name="Kisaki G."/>
            <person name="Hamano K."/>
            <person name="Suezawa K."/>
            <person name="Otani M."/>
            <person name="Fukuda T."/>
            <person name="Manabe T."/>
            <person name="Gomi K."/>
            <person name="Tabuchi M."/>
            <person name="Akimitsu K."/>
            <person name="Kataoka I."/>
        </authorList>
    </citation>
    <scope>NUCLEOTIDE SEQUENCE [LARGE SCALE GENOMIC DNA]</scope>
    <source>
        <strain evidence="2">cv. Fuchu</strain>
    </source>
</reference>
<evidence type="ECO:0000313" key="1">
    <source>
        <dbReference type="EMBL" id="GFZ15678.1"/>
    </source>
</evidence>
<sequence length="271" mass="30624">MDCLSQFGDISGLRINANKSNVFMAGINSIDMAEIKTITGFRMGKFPFRYLGIPMAATKLTIEQFMPLTAKISEYISAWVGATLSYAGRSELIRSVIQGVECFWLSILPIPVEVKDKIVTLYKNFLWGEKAASPKKPLVAWKDVCKPKSEGGLGFIDLNAWNMALMSKSLWNLQAKKDSLWVKWVSHIYLKAQTLWEYNPTRQDSQMIRQLAQIRDKIMAEEGSCLAKLAITQTLSRTSSYAGFQRPSRDFSKYTGSMMKLLCFLFAHGLE</sequence>
<dbReference type="AlphaFoldDB" id="A0A7J0GY76"/>
<keyword evidence="2" id="KW-1185">Reference proteome</keyword>
<organism evidence="1 2">
    <name type="scientific">Actinidia rufa</name>
    <dbReference type="NCBI Taxonomy" id="165716"/>
    <lineage>
        <taxon>Eukaryota</taxon>
        <taxon>Viridiplantae</taxon>
        <taxon>Streptophyta</taxon>
        <taxon>Embryophyta</taxon>
        <taxon>Tracheophyta</taxon>
        <taxon>Spermatophyta</taxon>
        <taxon>Magnoliopsida</taxon>
        <taxon>eudicotyledons</taxon>
        <taxon>Gunneridae</taxon>
        <taxon>Pentapetalae</taxon>
        <taxon>asterids</taxon>
        <taxon>Ericales</taxon>
        <taxon>Actinidiaceae</taxon>
        <taxon>Actinidia</taxon>
    </lineage>
</organism>
<accession>A0A7J0GY76</accession>
<comment type="caution">
    <text evidence="1">The sequence shown here is derived from an EMBL/GenBank/DDBJ whole genome shotgun (WGS) entry which is preliminary data.</text>
</comment>
<gene>
    <name evidence="1" type="ORF">Acr_25g0000870</name>
</gene>
<name>A0A7J0GY76_9ERIC</name>
<proteinExistence type="predicted"/>
<dbReference type="EMBL" id="BJWL01000025">
    <property type="protein sequence ID" value="GFZ15678.1"/>
    <property type="molecule type" value="Genomic_DNA"/>
</dbReference>
<dbReference type="PANTHER" id="PTHR33116">
    <property type="entry name" value="REVERSE TRANSCRIPTASE ZINC-BINDING DOMAIN-CONTAINING PROTEIN-RELATED-RELATED"/>
    <property type="match status" value="1"/>
</dbReference>
<protein>
    <submittedName>
        <fullName evidence="1">Uncharacterized protein</fullName>
    </submittedName>
</protein>